<dbReference type="Gene3D" id="3.40.50.2300">
    <property type="match status" value="2"/>
</dbReference>
<gene>
    <name evidence="4" type="ORF">IU449_15500</name>
</gene>
<reference evidence="4 5" key="1">
    <citation type="submission" date="2020-10" db="EMBL/GenBank/DDBJ databases">
        <title>Identification of Nocardia species via Next-generation sequencing and recognition of intraspecies genetic diversity.</title>
        <authorList>
            <person name="Li P."/>
            <person name="Li P."/>
            <person name="Lu B."/>
        </authorList>
    </citation>
    <scope>NUCLEOTIDE SEQUENCE [LARGE SCALE GENOMIC DNA]</scope>
    <source>
        <strain evidence="4 5">BJ06-0143</strain>
    </source>
</reference>
<protein>
    <submittedName>
        <fullName evidence="4">Substrate-binding domain-containing protein</fullName>
    </submittedName>
</protein>
<keyword evidence="2" id="KW-0732">Signal</keyword>
<feature type="domain" description="Leucine-binding protein" evidence="3">
    <location>
        <begin position="11"/>
        <end position="344"/>
    </location>
</feature>
<dbReference type="PANTHER" id="PTHR47628">
    <property type="match status" value="1"/>
</dbReference>
<evidence type="ECO:0000259" key="3">
    <source>
        <dbReference type="Pfam" id="PF13458"/>
    </source>
</evidence>
<dbReference type="InterPro" id="IPR028082">
    <property type="entry name" value="Peripla_BP_I"/>
</dbReference>
<organism evidence="4 5">
    <name type="scientific">Nocardia higoensis</name>
    <dbReference type="NCBI Taxonomy" id="228599"/>
    <lineage>
        <taxon>Bacteria</taxon>
        <taxon>Bacillati</taxon>
        <taxon>Actinomycetota</taxon>
        <taxon>Actinomycetes</taxon>
        <taxon>Mycobacteriales</taxon>
        <taxon>Nocardiaceae</taxon>
        <taxon>Nocardia</taxon>
    </lineage>
</organism>
<keyword evidence="5" id="KW-1185">Reference proteome</keyword>
<name>A0ABS0DBU2_9NOCA</name>
<dbReference type="PANTHER" id="PTHR47628:SF1">
    <property type="entry name" value="ALIPHATIC AMIDASE EXPRESSION-REGULATING PROTEIN"/>
    <property type="match status" value="1"/>
</dbReference>
<dbReference type="EMBL" id="JADLQN010000002">
    <property type="protein sequence ID" value="MBF6355935.1"/>
    <property type="molecule type" value="Genomic_DNA"/>
</dbReference>
<proteinExistence type="inferred from homology"/>
<accession>A0ABS0DBU2</accession>
<sequence>MSAYGESPEDTVEILNIVPMRGPLAIAVPSSDNAISLATEEINSGTGILGREIRVTNIDGGRAPEQVATEISALLATGMVHAITGWHTSAVRMAVAEAGGGRVPYIYAACHEGLPTPTGVLMLGEHPAEHTLAAVSWARRELGVQRWAIIGADYIWPRELAKAIRGAAAEFGEVVLERFTAPGVADFSDFLEHRDLDRADGVLIMLLGADAAAFNRQFAASGRDGTQVRIGPSIDENVLLAGGPTAHHNLYVPSSFFVGRCHENDLRARYRRRFGSFSPGLTTFSNAGYEALHTLREVAEIAGSLEVPAIERIVHEKAAFDAPDGPCFFRGRQAVRPSRLARVEGVDFEIVDTLHGVGLRR</sequence>
<dbReference type="SUPFAM" id="SSF53822">
    <property type="entry name" value="Periplasmic binding protein-like I"/>
    <property type="match status" value="1"/>
</dbReference>
<evidence type="ECO:0000256" key="2">
    <source>
        <dbReference type="ARBA" id="ARBA00022729"/>
    </source>
</evidence>
<dbReference type="Proteomes" id="UP000707731">
    <property type="component" value="Unassembled WGS sequence"/>
</dbReference>
<dbReference type="RefSeq" id="WP_195002808.1">
    <property type="nucleotide sequence ID" value="NZ_JADLQN010000002.1"/>
</dbReference>
<comment type="caution">
    <text evidence="4">The sequence shown here is derived from an EMBL/GenBank/DDBJ whole genome shotgun (WGS) entry which is preliminary data.</text>
</comment>
<comment type="similarity">
    <text evidence="1">Belongs to the leucine-binding protein family.</text>
</comment>
<evidence type="ECO:0000313" key="4">
    <source>
        <dbReference type="EMBL" id="MBF6355935.1"/>
    </source>
</evidence>
<dbReference type="InterPro" id="IPR028081">
    <property type="entry name" value="Leu-bd"/>
</dbReference>
<dbReference type="CDD" id="cd06358">
    <property type="entry name" value="PBP1_NHase"/>
    <property type="match status" value="1"/>
</dbReference>
<evidence type="ECO:0000256" key="1">
    <source>
        <dbReference type="ARBA" id="ARBA00010062"/>
    </source>
</evidence>
<dbReference type="Pfam" id="PF13458">
    <property type="entry name" value="Peripla_BP_6"/>
    <property type="match status" value="1"/>
</dbReference>
<evidence type="ECO:0000313" key="5">
    <source>
        <dbReference type="Proteomes" id="UP000707731"/>
    </source>
</evidence>